<dbReference type="AlphaFoldDB" id="A0AAV0WMS3"/>
<organism evidence="1 2">
    <name type="scientific">Macrosiphum euphorbiae</name>
    <name type="common">potato aphid</name>
    <dbReference type="NCBI Taxonomy" id="13131"/>
    <lineage>
        <taxon>Eukaryota</taxon>
        <taxon>Metazoa</taxon>
        <taxon>Ecdysozoa</taxon>
        <taxon>Arthropoda</taxon>
        <taxon>Hexapoda</taxon>
        <taxon>Insecta</taxon>
        <taxon>Pterygota</taxon>
        <taxon>Neoptera</taxon>
        <taxon>Paraneoptera</taxon>
        <taxon>Hemiptera</taxon>
        <taxon>Sternorrhyncha</taxon>
        <taxon>Aphidomorpha</taxon>
        <taxon>Aphidoidea</taxon>
        <taxon>Aphididae</taxon>
        <taxon>Macrosiphini</taxon>
        <taxon>Macrosiphum</taxon>
    </lineage>
</organism>
<evidence type="ECO:0000313" key="1">
    <source>
        <dbReference type="EMBL" id="CAI6357269.1"/>
    </source>
</evidence>
<name>A0AAV0WMS3_9HEMI</name>
<sequence>MCLRFAEKGQFTAASVSRSRIRAARTRSVLMFGVSAYSANIVIFDIDQIKGVPKINIYFFEQNRDSSSCVANQSEFRKLQAA</sequence>
<accession>A0AAV0WMS3</accession>
<gene>
    <name evidence="1" type="ORF">MEUPH1_LOCUS12914</name>
</gene>
<proteinExistence type="predicted"/>
<evidence type="ECO:0000313" key="2">
    <source>
        <dbReference type="Proteomes" id="UP001160148"/>
    </source>
</evidence>
<dbReference type="EMBL" id="CARXXK010000002">
    <property type="protein sequence ID" value="CAI6357269.1"/>
    <property type="molecule type" value="Genomic_DNA"/>
</dbReference>
<dbReference type="Proteomes" id="UP001160148">
    <property type="component" value="Unassembled WGS sequence"/>
</dbReference>
<reference evidence="1 2" key="1">
    <citation type="submission" date="2023-01" db="EMBL/GenBank/DDBJ databases">
        <authorList>
            <person name="Whitehead M."/>
        </authorList>
    </citation>
    <scope>NUCLEOTIDE SEQUENCE [LARGE SCALE GENOMIC DNA]</scope>
</reference>
<protein>
    <submittedName>
        <fullName evidence="1">Uncharacterized protein</fullName>
    </submittedName>
</protein>
<comment type="caution">
    <text evidence="1">The sequence shown here is derived from an EMBL/GenBank/DDBJ whole genome shotgun (WGS) entry which is preliminary data.</text>
</comment>
<keyword evidence="2" id="KW-1185">Reference proteome</keyword>